<dbReference type="InterPro" id="IPR001761">
    <property type="entry name" value="Peripla_BP/Lac1_sug-bd_dom"/>
</dbReference>
<keyword evidence="2 5" id="KW-0238">DNA-binding</keyword>
<dbReference type="Proteomes" id="UP000462501">
    <property type="component" value="Unassembled WGS sequence"/>
</dbReference>
<dbReference type="GO" id="GO:0003700">
    <property type="term" value="F:DNA-binding transcription factor activity"/>
    <property type="evidence" value="ECO:0007669"/>
    <property type="project" value="TreeGrafter"/>
</dbReference>
<reference evidence="5 7" key="1">
    <citation type="submission" date="2018-08" db="EMBL/GenBank/DDBJ databases">
        <title>Murine metabolic-syndrome-specific gut microbial biobank.</title>
        <authorList>
            <person name="Liu C."/>
        </authorList>
    </citation>
    <scope>NUCLEOTIDE SEQUENCE [LARGE SCALE GENOMIC DNA]</scope>
    <source>
        <strain evidence="5 7">X69</strain>
    </source>
</reference>
<dbReference type="InterPro" id="IPR000843">
    <property type="entry name" value="HTH_LacI"/>
</dbReference>
<reference evidence="6 8" key="2">
    <citation type="submission" date="2019-06" db="EMBL/GenBank/DDBJ databases">
        <title>Draft genome sequences of 15 bacterial species constituting the stable defined intestinal microbiota of the GM15 gnotobiotic mouse model.</title>
        <authorList>
            <person name="Elie C."/>
            <person name="Mathieu A."/>
            <person name="Saliou A."/>
            <person name="Darnaud M."/>
            <person name="Leulier F."/>
            <person name="Tamellini A."/>
        </authorList>
    </citation>
    <scope>NUCLEOTIDE SEQUENCE [LARGE SCALE GENOMIC DNA]</scope>
    <source>
        <strain evidence="6 8">JM4-15</strain>
    </source>
</reference>
<dbReference type="Gene3D" id="3.40.50.2300">
    <property type="match status" value="4"/>
</dbReference>
<dbReference type="Gene3D" id="1.10.260.40">
    <property type="entry name" value="lambda repressor-like DNA-binding domains"/>
    <property type="match status" value="1"/>
</dbReference>
<evidence type="ECO:0000256" key="3">
    <source>
        <dbReference type="ARBA" id="ARBA00023163"/>
    </source>
</evidence>
<evidence type="ECO:0000313" key="6">
    <source>
        <dbReference type="EMBL" id="NDO40678.1"/>
    </source>
</evidence>
<accession>A0A845T0H6</accession>
<dbReference type="InterPro" id="IPR025997">
    <property type="entry name" value="SBP_2_dom"/>
</dbReference>
<name>A0A845T0H6_9FIRM</name>
<sequence length="654" mass="71513">MITIHDVAAACGVSATTVSHVLNHTRPVDPQTAARVREAVEALGYRPLRNRDKYGLRAVRTIGFFAHGAGITVCADLIERLRGRTDPDKHLMLICAKPSLEDGELRAMQMFHRLSLCIIHNSVCIAGADGSGQAYPVPTLSLNSQPANAPNLRCISFDYQRAVQMALSHLIELGHTEVAFLSSMHNRNVNDEIRDSIRAFLREHGLVFREDLYFELPAIPPDATCIQSMLDAFFAEHPSLTAVAPVGAWAAACTADFFLRHELSSPRDKSIVIIGGLSILGEYSFNISRVDMGTDGLLDAIAGWIDSWGTRDVPARVAPVFHVSASTRALARTPAGAPAFAPEALELSFDELQRVRAGSFTVCVSLDSSGAAFFQLVLRGLRDALTDLNMTLLETAEANGSLARRSSQLKYFAHLSPDAIISFSNDQTPLRNQFTALANGPSKLILGVDQPPDLPEYACAACIVTNEPEKGRLAGRLLATELIRREKRRIGFICNADINFCARQRDWTAINTVRKNFPQLEIVFRHDFSDERQAADAVRQALDAYPEVDGIYVFSAQAALEAQRLLLMRGRSDVLLVTTQISSEIAGMLIKYPNLIGIISSQGYEIGRCLALAAAASLIGKQPPRYVALDPVTITAGNLERTWVRTMRLSPPAQ</sequence>
<dbReference type="CDD" id="cd01392">
    <property type="entry name" value="HTH_LacI"/>
    <property type="match status" value="1"/>
</dbReference>
<evidence type="ECO:0000256" key="2">
    <source>
        <dbReference type="ARBA" id="ARBA00023125"/>
    </source>
</evidence>
<comment type="caution">
    <text evidence="6">The sequence shown here is derived from an EMBL/GenBank/DDBJ whole genome shotgun (WGS) entry which is preliminary data.</text>
</comment>
<dbReference type="InterPro" id="IPR010982">
    <property type="entry name" value="Lambda_DNA-bd_dom_sf"/>
</dbReference>
<dbReference type="EMBL" id="VIQT01000022">
    <property type="protein sequence ID" value="NDO40678.1"/>
    <property type="molecule type" value="Genomic_DNA"/>
</dbReference>
<dbReference type="SMART" id="SM00354">
    <property type="entry name" value="HTH_LACI"/>
    <property type="match status" value="1"/>
</dbReference>
<dbReference type="SUPFAM" id="SSF53822">
    <property type="entry name" value="Periplasmic binding protein-like I"/>
    <property type="match status" value="2"/>
</dbReference>
<evidence type="ECO:0000256" key="1">
    <source>
        <dbReference type="ARBA" id="ARBA00023015"/>
    </source>
</evidence>
<gene>
    <name evidence="5" type="ORF">D3Z39_15600</name>
    <name evidence="6" type="ORF">FMM72_15905</name>
</gene>
<keyword evidence="3" id="KW-0804">Transcription</keyword>
<dbReference type="Pfam" id="PF00356">
    <property type="entry name" value="LacI"/>
    <property type="match status" value="1"/>
</dbReference>
<dbReference type="Pfam" id="PF13407">
    <property type="entry name" value="Peripla_BP_4"/>
    <property type="match status" value="1"/>
</dbReference>
<dbReference type="PANTHER" id="PTHR30146">
    <property type="entry name" value="LACI-RELATED TRANSCRIPTIONAL REPRESSOR"/>
    <property type="match status" value="1"/>
</dbReference>
<keyword evidence="1" id="KW-0805">Transcription regulation</keyword>
<dbReference type="InterPro" id="IPR028082">
    <property type="entry name" value="Peripla_BP_I"/>
</dbReference>
<evidence type="ECO:0000313" key="5">
    <source>
        <dbReference type="EMBL" id="NBI80260.1"/>
    </source>
</evidence>
<dbReference type="GO" id="GO:0000976">
    <property type="term" value="F:transcription cis-regulatory region binding"/>
    <property type="evidence" value="ECO:0007669"/>
    <property type="project" value="TreeGrafter"/>
</dbReference>
<dbReference type="RefSeq" id="WP_160210950.1">
    <property type="nucleotide sequence ID" value="NZ_CAMUSJ010000055.1"/>
</dbReference>
<dbReference type="EMBL" id="QXWZ01000040">
    <property type="protein sequence ID" value="NBI80260.1"/>
    <property type="molecule type" value="Genomic_DNA"/>
</dbReference>
<proteinExistence type="predicted"/>
<dbReference type="SUPFAM" id="SSF47413">
    <property type="entry name" value="lambda repressor-like DNA-binding domains"/>
    <property type="match status" value="1"/>
</dbReference>
<dbReference type="AlphaFoldDB" id="A0A845T0H6"/>
<dbReference type="OrthoDB" id="308642at2"/>
<evidence type="ECO:0000313" key="7">
    <source>
        <dbReference type="Proteomes" id="UP000446348"/>
    </source>
</evidence>
<organism evidence="6 8">
    <name type="scientific">Anaerotruncus colihominis</name>
    <dbReference type="NCBI Taxonomy" id="169435"/>
    <lineage>
        <taxon>Bacteria</taxon>
        <taxon>Bacillati</taxon>
        <taxon>Bacillota</taxon>
        <taxon>Clostridia</taxon>
        <taxon>Eubacteriales</taxon>
        <taxon>Oscillospiraceae</taxon>
        <taxon>Anaerotruncus</taxon>
    </lineage>
</organism>
<dbReference type="PANTHER" id="PTHR30146:SF109">
    <property type="entry name" value="HTH-TYPE TRANSCRIPTIONAL REGULATOR GALS"/>
    <property type="match status" value="1"/>
</dbReference>
<dbReference type="Proteomes" id="UP000446348">
    <property type="component" value="Unassembled WGS sequence"/>
</dbReference>
<evidence type="ECO:0000259" key="4">
    <source>
        <dbReference type="PROSITE" id="PS50932"/>
    </source>
</evidence>
<evidence type="ECO:0000313" key="8">
    <source>
        <dbReference type="Proteomes" id="UP000462501"/>
    </source>
</evidence>
<dbReference type="PROSITE" id="PS50932">
    <property type="entry name" value="HTH_LACI_2"/>
    <property type="match status" value="1"/>
</dbReference>
<dbReference type="Pfam" id="PF00532">
    <property type="entry name" value="Peripla_BP_1"/>
    <property type="match status" value="1"/>
</dbReference>
<feature type="domain" description="HTH lacI-type" evidence="4">
    <location>
        <begin position="2"/>
        <end position="50"/>
    </location>
</feature>
<protein>
    <submittedName>
        <fullName evidence="5">LacI family DNA-binding transcriptional regulator</fullName>
    </submittedName>
    <submittedName>
        <fullName evidence="6">Substrate-binding domain-containing protein</fullName>
    </submittedName>
</protein>